<feature type="compositionally biased region" description="Basic and acidic residues" evidence="1">
    <location>
        <begin position="1377"/>
        <end position="1392"/>
    </location>
</feature>
<feature type="region of interest" description="Disordered" evidence="1">
    <location>
        <begin position="1318"/>
        <end position="1400"/>
    </location>
</feature>
<feature type="region of interest" description="Disordered" evidence="1">
    <location>
        <begin position="1191"/>
        <end position="1242"/>
    </location>
</feature>
<gene>
    <name evidence="3" type="primary">LOC110985554</name>
</gene>
<protein>
    <submittedName>
        <fullName evidence="3">Proline-rich protein 36-like isoform X1</fullName>
    </submittedName>
</protein>
<feature type="compositionally biased region" description="Basic and acidic residues" evidence="1">
    <location>
        <begin position="850"/>
        <end position="870"/>
    </location>
</feature>
<feature type="compositionally biased region" description="Basic and acidic residues" evidence="1">
    <location>
        <begin position="1584"/>
        <end position="1593"/>
    </location>
</feature>
<feature type="region of interest" description="Disordered" evidence="1">
    <location>
        <begin position="433"/>
        <end position="452"/>
    </location>
</feature>
<feature type="compositionally biased region" description="Polar residues" evidence="1">
    <location>
        <begin position="627"/>
        <end position="652"/>
    </location>
</feature>
<feature type="compositionally biased region" description="Polar residues" evidence="1">
    <location>
        <begin position="1565"/>
        <end position="1576"/>
    </location>
</feature>
<evidence type="ECO:0000256" key="1">
    <source>
        <dbReference type="SAM" id="MobiDB-lite"/>
    </source>
</evidence>
<feature type="region of interest" description="Disordered" evidence="1">
    <location>
        <begin position="320"/>
        <end position="424"/>
    </location>
</feature>
<feature type="region of interest" description="Disordered" evidence="1">
    <location>
        <begin position="1089"/>
        <end position="1155"/>
    </location>
</feature>
<dbReference type="RefSeq" id="XP_022102347.1">
    <property type="nucleotide sequence ID" value="XM_022246655.1"/>
</dbReference>
<feature type="compositionally biased region" description="Low complexity" evidence="1">
    <location>
        <begin position="708"/>
        <end position="725"/>
    </location>
</feature>
<feature type="compositionally biased region" description="Low complexity" evidence="1">
    <location>
        <begin position="1233"/>
        <end position="1242"/>
    </location>
</feature>
<feature type="region of interest" description="Disordered" evidence="1">
    <location>
        <begin position="676"/>
        <end position="725"/>
    </location>
</feature>
<sequence>MLNDDTHTLSTAAVLDPECGKDSSWPNSTRRVWCNDQDGYCRGSNKIRTGSASFILSRPKVDRKVKLKTKLKEGPVDGPSSLRTYREDIRQILFKEFHSPISDLEIGVVVRQAFPRHSRKGKYYLGIGTCDAEDADGACRKITTDNPKSLMTVQSDGDSREPSPVMLKPVKKRAIQEWKETENGQAFAADQLIRDANNQPSAPAVSVAPSDGLVEPPWRPMLMLPQPLPMSPRGMLFPSGQLTVNLSRNLAPSRARKRPSTDLQVGGLHKMGYGAERVGKKPRKEGAMIELSSSRNGLIADRTKLPAKHIQPIILDFDVTPPKLPLRVPSPVSSGASLDQANANESSAAKERSKSEETSDGKKDRMPVSPHSADSAESSHSKPEDSPNKLLQVPSSDPGNSPDSKRSLDNKSPHPFKKPDIDSYRNNVSAGRCFMCQSPIPPNSSKDASQQESAILSICMKCKKVAMSGSTSLKPVPKFPLACNPTLAPRTVYVPPPRRQTRPRPPAPTGPQKAVGIRLYPPRSRSKSSSSQRSTPVQSPLAPPSSPGQMSMPGSPAPSLPMGSPQPMSPAIIMHSAPPSPRHPSDAGLKMSRSLPPSPSMIHQHPASPAAPDAREPDCSKKLLPSASLQVPSPYSSNPSTPGGRDSSSSEKLSLPPGREQDDATIKALLQLGRGFERAPSEHSTDSTPVPSPTSRPPEKDSLPMPNPTNSIPIPHSPTSIHIPHVAMPGSLPHLAGQVPMIPSNAGVVMGPEGQLLPIIPSWAPLGVPTSEALNILSHGCSPVPLLIQQPMTQESSSPIVSVATLDPASSGIRSRTLPEPSKTNAGLVLDSHTQDLSTLKYRKGLKRSRVLERNTDSPRADPTHEDKSKPPIVIVGTNCAGSTSVKLKNNSREPLYPQEPVSRELPGMYGKLFTAFCCRCSGREIMLLQCPDCDFVCNTKCGMEQHIAAQRHMESHGKGSMLEAMTRQANEADDRDEIGSQSSVETQSADTDPDAASPPPTRIPREVPWARITDPTSQVPVPLWQNNLLNVMPERGIPVETTPPRPSQAKFVVSSSFGSFGTVTENTVPLDLSGRTFHPAPYFPFELKEPRRESSAEESSPLDLSGYSRPSIMSTEGNGSLHPFLSSRKLGPQAGITPKKTPLDLMSSQQPSTAPGLIVASPSIKKCPQPPVPHTFFDLMRLHGMPVPTTAMMPTLNPSKGLQSSSSSKLPTGRPPPDPSLLSVARTQPDNPSSSKSSPIIPSIVLSSSSSTSPYVSKALSYPTTELTRPPPGVITSPILTKPQSLNFQGGTISIRPTIPLPQALVSSKTVPVLSPFLPPGSGPASASETRTSPGREFPHMDLLSVSVGSPKVNVGSPSRISPSVRESPKARHRHNALESPREYSGRKDPSPVRSPQQVHIKIEPPDSLQEVEYCQRAVENNREQQWHKEAEEQARLLEASLVVPHPSPVRSRVVTVAPSGIGRTMWGISSKSLQIRDSGYVDTMANFPTSPRTVSDRPLSGTSQRHDTHSGASESSGGQRTKLSAREAVDAPATSPDVQENYLETPEEASENGEEYSPPGHTVASSGSTGQTFRVPTGSDCNDNRSDKTDLITEPVSPAALHIKEEK</sequence>
<dbReference type="Proteomes" id="UP000694845">
    <property type="component" value="Unplaced"/>
</dbReference>
<dbReference type="GeneID" id="110985554"/>
<feature type="compositionally biased region" description="Polar residues" evidence="1">
    <location>
        <begin position="393"/>
        <end position="402"/>
    </location>
</feature>
<feature type="region of interest" description="Disordered" evidence="1">
    <location>
        <begin position="969"/>
        <end position="1007"/>
    </location>
</feature>
<feature type="compositionally biased region" description="Basic and acidic residues" evidence="1">
    <location>
        <begin position="403"/>
        <end position="423"/>
    </location>
</feature>
<feature type="compositionally biased region" description="Pro residues" evidence="1">
    <location>
        <begin position="494"/>
        <end position="509"/>
    </location>
</feature>
<evidence type="ECO:0000313" key="3">
    <source>
        <dbReference type="RefSeq" id="XP_022102347.1"/>
    </source>
</evidence>
<feature type="compositionally biased region" description="Polar residues" evidence="1">
    <location>
        <begin position="331"/>
        <end position="340"/>
    </location>
</feature>
<accession>A0A8B7ZBI5</accession>
<feature type="region of interest" description="Disordered" evidence="1">
    <location>
        <begin position="811"/>
        <end position="830"/>
    </location>
</feature>
<feature type="compositionally biased region" description="Basic and acidic residues" evidence="1">
    <location>
        <begin position="676"/>
        <end position="685"/>
    </location>
</feature>
<feature type="compositionally biased region" description="Basic and acidic residues" evidence="1">
    <location>
        <begin position="377"/>
        <end position="387"/>
    </location>
</feature>
<organism evidence="2 3">
    <name type="scientific">Acanthaster planci</name>
    <name type="common">Crown-of-thorns starfish</name>
    <dbReference type="NCBI Taxonomy" id="133434"/>
    <lineage>
        <taxon>Eukaryota</taxon>
        <taxon>Metazoa</taxon>
        <taxon>Echinodermata</taxon>
        <taxon>Eleutherozoa</taxon>
        <taxon>Asterozoa</taxon>
        <taxon>Asteroidea</taxon>
        <taxon>Valvatacea</taxon>
        <taxon>Valvatida</taxon>
        <taxon>Acanthasteridae</taxon>
        <taxon>Acanthaster</taxon>
    </lineage>
</organism>
<name>A0A8B7ZBI5_ACAPL</name>
<dbReference type="OrthoDB" id="10130023at2759"/>
<feature type="region of interest" description="Disordered" evidence="1">
    <location>
        <begin position="848"/>
        <end position="872"/>
    </location>
</feature>
<feature type="compositionally biased region" description="Low complexity" evidence="1">
    <location>
        <begin position="521"/>
        <end position="540"/>
    </location>
</feature>
<feature type="compositionally biased region" description="Polar residues" evidence="1">
    <location>
        <begin position="443"/>
        <end position="452"/>
    </location>
</feature>
<feature type="region of interest" description="Disordered" evidence="1">
    <location>
        <begin position="470"/>
        <end position="663"/>
    </location>
</feature>
<evidence type="ECO:0000313" key="2">
    <source>
        <dbReference type="Proteomes" id="UP000694845"/>
    </source>
</evidence>
<proteinExistence type="predicted"/>
<feature type="region of interest" description="Disordered" evidence="1">
    <location>
        <begin position="1486"/>
        <end position="1609"/>
    </location>
</feature>
<dbReference type="KEGG" id="aplc:110985554"/>
<keyword evidence="2" id="KW-1185">Reference proteome</keyword>
<feature type="compositionally biased region" description="Polar residues" evidence="1">
    <location>
        <begin position="1512"/>
        <end position="1524"/>
    </location>
</feature>
<feature type="compositionally biased region" description="Basic and acidic residues" evidence="1">
    <location>
        <begin position="348"/>
        <end position="366"/>
    </location>
</feature>
<feature type="compositionally biased region" description="Acidic residues" evidence="1">
    <location>
        <begin position="1547"/>
        <end position="1556"/>
    </location>
</feature>
<reference evidence="3" key="1">
    <citation type="submission" date="2025-08" db="UniProtKB">
        <authorList>
            <consortium name="RefSeq"/>
        </authorList>
    </citation>
    <scope>IDENTIFICATION</scope>
</reference>